<protein>
    <submittedName>
        <fullName evidence="2">THAP-type domain-containing protein</fullName>
    </submittedName>
</protein>
<reference evidence="2 3" key="1">
    <citation type="submission" date="2019-08" db="EMBL/GenBank/DDBJ databases">
        <title>Whole genome of Aphis craccivora.</title>
        <authorList>
            <person name="Voronova N.V."/>
            <person name="Shulinski R.S."/>
            <person name="Bandarenka Y.V."/>
            <person name="Zhorov D.G."/>
            <person name="Warner D."/>
        </authorList>
    </citation>
    <scope>NUCLEOTIDE SEQUENCE [LARGE SCALE GENOMIC DNA]</scope>
    <source>
        <strain evidence="2">180601</strain>
        <tissue evidence="2">Whole Body</tissue>
    </source>
</reference>
<name>A0A6G0WZJ8_APHCR</name>
<comment type="caution">
    <text evidence="2">The sequence shown here is derived from an EMBL/GenBank/DDBJ whole genome shotgun (WGS) entry which is preliminary data.</text>
</comment>
<dbReference type="AlphaFoldDB" id="A0A6G0WZJ8"/>
<dbReference type="EMBL" id="VUJU01008282">
    <property type="protein sequence ID" value="KAF0732993.1"/>
    <property type="molecule type" value="Genomic_DNA"/>
</dbReference>
<evidence type="ECO:0000313" key="2">
    <source>
        <dbReference type="EMBL" id="KAF0732993.1"/>
    </source>
</evidence>
<evidence type="ECO:0000259" key="1">
    <source>
        <dbReference type="Pfam" id="PF21789"/>
    </source>
</evidence>
<evidence type="ECO:0000313" key="3">
    <source>
        <dbReference type="Proteomes" id="UP000478052"/>
    </source>
</evidence>
<feature type="domain" description="Transposable element P transposase-like RNase H C-terminal" evidence="1">
    <location>
        <begin position="141"/>
        <end position="174"/>
    </location>
</feature>
<dbReference type="Pfam" id="PF21789">
    <property type="entry name" value="TNP-like_RNaseH_C"/>
    <property type="match status" value="1"/>
</dbReference>
<dbReference type="InterPro" id="IPR048367">
    <property type="entry name" value="TNP-like_RNaseH_C"/>
</dbReference>
<dbReference type="OrthoDB" id="6613714at2759"/>
<keyword evidence="3" id="KW-1185">Reference proteome</keyword>
<accession>A0A6G0WZJ8</accession>
<proteinExistence type="predicted"/>
<organism evidence="2 3">
    <name type="scientific">Aphis craccivora</name>
    <name type="common">Cowpea aphid</name>
    <dbReference type="NCBI Taxonomy" id="307492"/>
    <lineage>
        <taxon>Eukaryota</taxon>
        <taxon>Metazoa</taxon>
        <taxon>Ecdysozoa</taxon>
        <taxon>Arthropoda</taxon>
        <taxon>Hexapoda</taxon>
        <taxon>Insecta</taxon>
        <taxon>Pterygota</taxon>
        <taxon>Neoptera</taxon>
        <taxon>Paraneoptera</taxon>
        <taxon>Hemiptera</taxon>
        <taxon>Sternorrhyncha</taxon>
        <taxon>Aphidomorpha</taxon>
        <taxon>Aphidoidea</taxon>
        <taxon>Aphididae</taxon>
        <taxon>Aphidini</taxon>
        <taxon>Aphis</taxon>
        <taxon>Aphis</taxon>
    </lineage>
</organism>
<gene>
    <name evidence="2" type="ORF">FWK35_00027710</name>
</gene>
<feature type="non-terminal residue" evidence="2">
    <location>
        <position position="365"/>
    </location>
</feature>
<sequence length="365" mass="42071">MEGEGRVRRHHGYLHRLDNGLLLRVDGDEYENCNLFNEILAYEDIHRVINWPLCSPKCEETKDVSSFCFVTFHLGESIPIVEKFIEVQKSGTIIFGIFDQIVDSSILGINPATNIDEFKENINAFEKIKQEFLTNQTAEGKMCQDPLEKFFGMIRQAAGPNDHPTTPTFLHLYKILSVYSVLKPPKYGNCTINISDTPRITLADLHTIFHDKTTERFEKISKLKTKLDQLICDGLWEPCDWKKCSECITFFKSGDPSHSAAALVALKSKGSLIFPNTHLYNFISAIEHSFSKYCHEFDVFEKVVQDVTGNDFNFKYSCAEHSTEVATEIIVYYIQMRLRQYSYQENMKLKKISSEKKKISKFYNS</sequence>
<dbReference type="Proteomes" id="UP000478052">
    <property type="component" value="Unassembled WGS sequence"/>
</dbReference>